<dbReference type="AlphaFoldDB" id="A0AAD5RCJ9"/>
<gene>
    <name evidence="1" type="ORF">KIN20_036043</name>
</gene>
<dbReference type="EMBL" id="JAHQIW010007317">
    <property type="protein sequence ID" value="KAJ1373591.1"/>
    <property type="molecule type" value="Genomic_DNA"/>
</dbReference>
<accession>A0AAD5RCJ9</accession>
<keyword evidence="2" id="KW-1185">Reference proteome</keyword>
<sequence>MLLLDLMDRIRDDGTAFTSMQSYGVVHNSRICANGYETKASFGEYPRWLCNKAKCSTNKGFRSTLFQISNMKYRVAVTFLYLSAYKKAAVEFCPTSLDIAAQSVVDWSNFMRDCADSVIKHGLVVGVEKG</sequence>
<comment type="caution">
    <text evidence="1">The sequence shown here is derived from an EMBL/GenBank/DDBJ whole genome shotgun (WGS) entry which is preliminary data.</text>
</comment>
<dbReference type="Proteomes" id="UP001196413">
    <property type="component" value="Unassembled WGS sequence"/>
</dbReference>
<organism evidence="1 2">
    <name type="scientific">Parelaphostrongylus tenuis</name>
    <name type="common">Meningeal worm</name>
    <dbReference type="NCBI Taxonomy" id="148309"/>
    <lineage>
        <taxon>Eukaryota</taxon>
        <taxon>Metazoa</taxon>
        <taxon>Ecdysozoa</taxon>
        <taxon>Nematoda</taxon>
        <taxon>Chromadorea</taxon>
        <taxon>Rhabditida</taxon>
        <taxon>Rhabditina</taxon>
        <taxon>Rhabditomorpha</taxon>
        <taxon>Strongyloidea</taxon>
        <taxon>Metastrongylidae</taxon>
        <taxon>Parelaphostrongylus</taxon>
    </lineage>
</organism>
<protein>
    <submittedName>
        <fullName evidence="1">Uncharacterized protein</fullName>
    </submittedName>
</protein>
<name>A0AAD5RCJ9_PARTN</name>
<reference evidence="1" key="1">
    <citation type="submission" date="2021-06" db="EMBL/GenBank/DDBJ databases">
        <title>Parelaphostrongylus tenuis whole genome reference sequence.</title>
        <authorList>
            <person name="Garwood T.J."/>
            <person name="Larsen P.A."/>
            <person name="Fountain-Jones N.M."/>
            <person name="Garbe J.R."/>
            <person name="Macchietto M.G."/>
            <person name="Kania S.A."/>
            <person name="Gerhold R.W."/>
            <person name="Richards J.E."/>
            <person name="Wolf T.M."/>
        </authorList>
    </citation>
    <scope>NUCLEOTIDE SEQUENCE</scope>
    <source>
        <strain evidence="1">MNPRO001-30</strain>
        <tissue evidence="1">Meninges</tissue>
    </source>
</reference>
<proteinExistence type="predicted"/>
<evidence type="ECO:0000313" key="2">
    <source>
        <dbReference type="Proteomes" id="UP001196413"/>
    </source>
</evidence>
<evidence type="ECO:0000313" key="1">
    <source>
        <dbReference type="EMBL" id="KAJ1373591.1"/>
    </source>
</evidence>